<proteinExistence type="predicted"/>
<dbReference type="InParanoid" id="K2QHB3"/>
<organism evidence="2 3">
    <name type="scientific">Macrophomina phaseolina (strain MS6)</name>
    <name type="common">Charcoal rot fungus</name>
    <dbReference type="NCBI Taxonomy" id="1126212"/>
    <lineage>
        <taxon>Eukaryota</taxon>
        <taxon>Fungi</taxon>
        <taxon>Dikarya</taxon>
        <taxon>Ascomycota</taxon>
        <taxon>Pezizomycotina</taxon>
        <taxon>Dothideomycetes</taxon>
        <taxon>Dothideomycetes incertae sedis</taxon>
        <taxon>Botryosphaeriales</taxon>
        <taxon>Botryosphaeriaceae</taxon>
        <taxon>Macrophomina</taxon>
    </lineage>
</organism>
<feature type="non-terminal residue" evidence="2">
    <location>
        <position position="1"/>
    </location>
</feature>
<evidence type="ECO:0000313" key="2">
    <source>
        <dbReference type="EMBL" id="EKG09151.1"/>
    </source>
</evidence>
<dbReference type="Proteomes" id="UP000007129">
    <property type="component" value="Unassembled WGS sequence"/>
</dbReference>
<feature type="compositionally biased region" description="Basic and acidic residues" evidence="1">
    <location>
        <begin position="193"/>
        <end position="210"/>
    </location>
</feature>
<feature type="region of interest" description="Disordered" evidence="1">
    <location>
        <begin position="193"/>
        <end position="217"/>
    </location>
</feature>
<dbReference type="VEuPathDB" id="FungiDB:MPH_13857"/>
<accession>K2QHB3</accession>
<dbReference type="AlphaFoldDB" id="K2QHB3"/>
<sequence>TLWIFSSFSIIEFKRWDLMRETVVDLITSLIRVRETIGSWNLYWLTIPIVSDFLLVGYDDSHLNCREIESALSLFEENATADDQDPNVQLRKIFNSLSLVLTANLSEKTKALCLRRVNYYIYEEYLLATADEEDSGDGEGTHESATFDRSSLSALSAVGSRQKYSEQNLVGEDILSNNLGTRVVEYESYRMLESPKETCSEGPSMEDKCNEALSPVL</sequence>
<name>K2QHB3_MACPH</name>
<dbReference type="HOGENOM" id="CLU_1274930_0_0_1"/>
<evidence type="ECO:0000256" key="1">
    <source>
        <dbReference type="SAM" id="MobiDB-lite"/>
    </source>
</evidence>
<protein>
    <submittedName>
        <fullName evidence="2">Uncharacterized protein</fullName>
    </submittedName>
</protein>
<gene>
    <name evidence="2" type="ORF">MPH_13857</name>
</gene>
<comment type="caution">
    <text evidence="2">The sequence shown here is derived from an EMBL/GenBank/DDBJ whole genome shotgun (WGS) entry which is preliminary data.</text>
</comment>
<evidence type="ECO:0000313" key="3">
    <source>
        <dbReference type="Proteomes" id="UP000007129"/>
    </source>
</evidence>
<dbReference type="EMBL" id="AHHD01000765">
    <property type="protein sequence ID" value="EKG09151.1"/>
    <property type="molecule type" value="Genomic_DNA"/>
</dbReference>
<reference evidence="2 3" key="1">
    <citation type="journal article" date="2012" name="BMC Genomics">
        <title>Tools to kill: Genome of one of the most destructive plant pathogenic fungi Macrophomina phaseolina.</title>
        <authorList>
            <person name="Islam M.S."/>
            <person name="Haque M.S."/>
            <person name="Islam M.M."/>
            <person name="Emdad E.M."/>
            <person name="Halim A."/>
            <person name="Hossen Q.M.M."/>
            <person name="Hossain M.Z."/>
            <person name="Ahmed B."/>
            <person name="Rahim S."/>
            <person name="Rahman M.S."/>
            <person name="Alam M.M."/>
            <person name="Hou S."/>
            <person name="Wan X."/>
            <person name="Saito J.A."/>
            <person name="Alam M."/>
        </authorList>
    </citation>
    <scope>NUCLEOTIDE SEQUENCE [LARGE SCALE GENOMIC DNA]</scope>
    <source>
        <strain evidence="2 3">MS6</strain>
    </source>
</reference>